<dbReference type="SUPFAM" id="SSF55073">
    <property type="entry name" value="Nucleotide cyclase"/>
    <property type="match status" value="1"/>
</dbReference>
<dbReference type="GO" id="GO:0006171">
    <property type="term" value="P:cAMP biosynthetic process"/>
    <property type="evidence" value="ECO:0007669"/>
    <property type="project" value="TreeGrafter"/>
</dbReference>
<evidence type="ECO:0000259" key="4">
    <source>
        <dbReference type="PROSITE" id="PS50125"/>
    </source>
</evidence>
<organism evidence="6 7">
    <name type="scientific">Leptospira kemamanensis</name>
    <dbReference type="NCBI Taxonomy" id="2484942"/>
    <lineage>
        <taxon>Bacteria</taxon>
        <taxon>Pseudomonadati</taxon>
        <taxon>Spirochaetota</taxon>
        <taxon>Spirochaetia</taxon>
        <taxon>Leptospirales</taxon>
        <taxon>Leptospiraceae</taxon>
        <taxon>Leptospira</taxon>
    </lineage>
</organism>
<dbReference type="EMBL" id="RQGG01000028">
    <property type="protein sequence ID" value="TGL53107.1"/>
    <property type="molecule type" value="Genomic_DNA"/>
</dbReference>
<dbReference type="RefSeq" id="WP_135619371.1">
    <property type="nucleotide sequence ID" value="NZ_RQGG01000028.1"/>
</dbReference>
<dbReference type="PROSITE" id="PS51085">
    <property type="entry name" value="2FE2S_FER_2"/>
    <property type="match status" value="1"/>
</dbReference>
<dbReference type="GO" id="GO:0004016">
    <property type="term" value="F:adenylate cyclase activity"/>
    <property type="evidence" value="ECO:0007669"/>
    <property type="project" value="UniProtKB-ARBA"/>
</dbReference>
<gene>
    <name evidence="6" type="ORF">EHQ59_09205</name>
</gene>
<dbReference type="PANTHER" id="PTHR43081">
    <property type="entry name" value="ADENYLATE CYCLASE, TERMINAL-DIFFERENTIATION SPECIFIC-RELATED"/>
    <property type="match status" value="1"/>
</dbReference>
<dbReference type="CDD" id="cd00207">
    <property type="entry name" value="fer2"/>
    <property type="match status" value="1"/>
</dbReference>
<keyword evidence="3" id="KW-0472">Membrane</keyword>
<dbReference type="InterPro" id="IPR001054">
    <property type="entry name" value="A/G_cyclase"/>
</dbReference>
<dbReference type="Proteomes" id="UP000297609">
    <property type="component" value="Unassembled WGS sequence"/>
</dbReference>
<keyword evidence="7" id="KW-1185">Reference proteome</keyword>
<dbReference type="InterPro" id="IPR050697">
    <property type="entry name" value="Adenylyl/Guanylyl_Cyclase_3/4"/>
</dbReference>
<dbReference type="InterPro" id="IPR001041">
    <property type="entry name" value="2Fe-2S_ferredoxin-type"/>
</dbReference>
<sequence length="450" mass="51620">MYQITFYDKEQTHLKANKKGITILETALSNHYPLYHLCGGNAKCTTCRVFVSDGLSALGDRNEREQLLADRKGWPKEIRLACQTEVFGDISVRRIIRDNKDLKTVTSESKSSKTGEECFAVILFLDIKGFTAFTEANLPYDVVFVLNRFFHEMSEPILNNGGEIDKFIGDGILAYFQIPNRDMLKGSTKEELEGLKRETMMTAVRACLRMFDQLKKFNIEMKDRFNFTFDIRLGLHAGNVIYGDIGHAEFKSQTVLGDVVNVASRLEALNKKTNTRFLISDAIYNQIRSFVSIDKKVITKLRGKSETMSAYSVIGFKVHDSILSIQKYFDQMNLDSPHWIQNLEKEWKTLSQERGIPIDNEKETTEEEVSLLSLLEKIFDTLGNPKSLQQGIDRLAIWLSNHSIQRDKISQLPPLFLTVCKDSNETLWNENIQTDLKEMWAEITIPLLER</sequence>
<dbReference type="Pfam" id="PF00211">
    <property type="entry name" value="Guanylate_cyc"/>
    <property type="match status" value="1"/>
</dbReference>
<dbReference type="InterPro" id="IPR029787">
    <property type="entry name" value="Nucleotide_cyclase"/>
</dbReference>
<evidence type="ECO:0000256" key="1">
    <source>
        <dbReference type="ARBA" id="ARBA00004651"/>
    </source>
</evidence>
<dbReference type="GO" id="GO:0035556">
    <property type="term" value="P:intracellular signal transduction"/>
    <property type="evidence" value="ECO:0007669"/>
    <property type="project" value="InterPro"/>
</dbReference>
<dbReference type="InterPro" id="IPR012675">
    <property type="entry name" value="Beta-grasp_dom_sf"/>
</dbReference>
<dbReference type="GO" id="GO:0005886">
    <property type="term" value="C:plasma membrane"/>
    <property type="evidence" value="ECO:0007669"/>
    <property type="project" value="UniProtKB-SubCell"/>
</dbReference>
<dbReference type="CDD" id="cd07302">
    <property type="entry name" value="CHD"/>
    <property type="match status" value="1"/>
</dbReference>
<dbReference type="Gene3D" id="3.30.70.1230">
    <property type="entry name" value="Nucleotide cyclase"/>
    <property type="match status" value="1"/>
</dbReference>
<evidence type="ECO:0000259" key="5">
    <source>
        <dbReference type="PROSITE" id="PS51085"/>
    </source>
</evidence>
<comment type="subcellular location">
    <subcellularLocation>
        <location evidence="1">Cell membrane</location>
        <topology evidence="1">Multi-pass membrane protein</topology>
    </subcellularLocation>
</comment>
<evidence type="ECO:0000313" key="7">
    <source>
        <dbReference type="Proteomes" id="UP000297609"/>
    </source>
</evidence>
<reference evidence="6" key="1">
    <citation type="journal article" date="2019" name="PLoS Negl. Trop. Dis.">
        <title>Revisiting the worldwide diversity of Leptospira species in the environment.</title>
        <authorList>
            <person name="Vincent A.T."/>
            <person name="Schiettekatte O."/>
            <person name="Bourhy P."/>
            <person name="Veyrier F.J."/>
            <person name="Picardeau M."/>
        </authorList>
    </citation>
    <scope>NUCLEOTIDE SEQUENCE [LARGE SCALE GENOMIC DNA]</scope>
    <source>
        <strain evidence="6">201702454</strain>
    </source>
</reference>
<dbReference type="PROSITE" id="PS50125">
    <property type="entry name" value="GUANYLATE_CYCLASE_2"/>
    <property type="match status" value="1"/>
</dbReference>
<dbReference type="Gene3D" id="3.10.20.30">
    <property type="match status" value="1"/>
</dbReference>
<evidence type="ECO:0000256" key="2">
    <source>
        <dbReference type="ARBA" id="ARBA00022475"/>
    </source>
</evidence>
<dbReference type="InterPro" id="IPR036010">
    <property type="entry name" value="2Fe-2S_ferredoxin-like_sf"/>
</dbReference>
<accession>A0A4R9JPQ9</accession>
<proteinExistence type="predicted"/>
<feature type="domain" description="2Fe-2S ferredoxin-type" evidence="5">
    <location>
        <begin position="2"/>
        <end position="98"/>
    </location>
</feature>
<dbReference type="PANTHER" id="PTHR43081:SF17">
    <property type="entry name" value="BLL5647 PROTEIN"/>
    <property type="match status" value="1"/>
</dbReference>
<dbReference type="SMART" id="SM00044">
    <property type="entry name" value="CYCc"/>
    <property type="match status" value="1"/>
</dbReference>
<feature type="domain" description="Guanylate cyclase" evidence="4">
    <location>
        <begin position="121"/>
        <end position="267"/>
    </location>
</feature>
<evidence type="ECO:0000256" key="3">
    <source>
        <dbReference type="ARBA" id="ARBA00023136"/>
    </source>
</evidence>
<protein>
    <submittedName>
        <fullName evidence="6">Adenylate/guanylate cyclase domain-containing protein</fullName>
    </submittedName>
</protein>
<dbReference type="Pfam" id="PF00111">
    <property type="entry name" value="Fer2"/>
    <property type="match status" value="1"/>
</dbReference>
<evidence type="ECO:0000313" key="6">
    <source>
        <dbReference type="EMBL" id="TGL53107.1"/>
    </source>
</evidence>
<dbReference type="SUPFAM" id="SSF54292">
    <property type="entry name" value="2Fe-2S ferredoxin-like"/>
    <property type="match status" value="1"/>
</dbReference>
<comment type="caution">
    <text evidence="6">The sequence shown here is derived from an EMBL/GenBank/DDBJ whole genome shotgun (WGS) entry which is preliminary data.</text>
</comment>
<dbReference type="AlphaFoldDB" id="A0A4R9JPQ9"/>
<dbReference type="GO" id="GO:0051536">
    <property type="term" value="F:iron-sulfur cluster binding"/>
    <property type="evidence" value="ECO:0007669"/>
    <property type="project" value="InterPro"/>
</dbReference>
<name>A0A4R9JPQ9_9LEPT</name>
<keyword evidence="2" id="KW-1003">Cell membrane</keyword>
<dbReference type="OrthoDB" id="9810588at2"/>